<organism evidence="5 6">
    <name type="scientific">Candidatus Kerfeldbacteria bacterium RIFOXYB2_FULL_38_14</name>
    <dbReference type="NCBI Taxonomy" id="1798547"/>
    <lineage>
        <taxon>Bacteria</taxon>
        <taxon>Candidatus Kerfeldiibacteriota</taxon>
    </lineage>
</organism>
<dbReference type="Proteomes" id="UP000176420">
    <property type="component" value="Unassembled WGS sequence"/>
</dbReference>
<dbReference type="PANTHER" id="PTHR10302">
    <property type="entry name" value="SINGLE-STRANDED DNA-BINDING PROTEIN"/>
    <property type="match status" value="1"/>
</dbReference>
<keyword evidence="1 2" id="KW-0238">DNA-binding</keyword>
<protein>
    <recommendedName>
        <fullName evidence="2 3">Single-stranded DNA-binding protein</fullName>
        <shortName evidence="2">SSB</shortName>
    </recommendedName>
</protein>
<dbReference type="SUPFAM" id="SSF50249">
    <property type="entry name" value="Nucleic acid-binding proteins"/>
    <property type="match status" value="1"/>
</dbReference>
<dbReference type="InterPro" id="IPR012340">
    <property type="entry name" value="NA-bd_OB-fold"/>
</dbReference>
<dbReference type="PROSITE" id="PS50935">
    <property type="entry name" value="SSB"/>
    <property type="match status" value="1"/>
</dbReference>
<dbReference type="PANTHER" id="PTHR10302:SF27">
    <property type="entry name" value="SINGLE-STRANDED DNA-BINDING PROTEIN"/>
    <property type="match status" value="1"/>
</dbReference>
<dbReference type="GO" id="GO:0006260">
    <property type="term" value="P:DNA replication"/>
    <property type="evidence" value="ECO:0007669"/>
    <property type="project" value="InterPro"/>
</dbReference>
<reference evidence="5 6" key="1">
    <citation type="journal article" date="2016" name="Nat. Commun.">
        <title>Thousands of microbial genomes shed light on interconnected biogeochemical processes in an aquifer system.</title>
        <authorList>
            <person name="Anantharaman K."/>
            <person name="Brown C.T."/>
            <person name="Hug L.A."/>
            <person name="Sharon I."/>
            <person name="Castelle C.J."/>
            <person name="Probst A.J."/>
            <person name="Thomas B.C."/>
            <person name="Singh A."/>
            <person name="Wilkins M.J."/>
            <person name="Karaoz U."/>
            <person name="Brodie E.L."/>
            <person name="Williams K.H."/>
            <person name="Hubbard S.S."/>
            <person name="Banfield J.F."/>
        </authorList>
    </citation>
    <scope>NUCLEOTIDE SEQUENCE [LARGE SCALE GENOMIC DNA]</scope>
</reference>
<feature type="compositionally biased region" description="Low complexity" evidence="4">
    <location>
        <begin position="115"/>
        <end position="130"/>
    </location>
</feature>
<dbReference type="EMBL" id="MHKI01000016">
    <property type="protein sequence ID" value="OGY86766.1"/>
    <property type="molecule type" value="Genomic_DNA"/>
</dbReference>
<dbReference type="HAMAP" id="MF_00984">
    <property type="entry name" value="SSB"/>
    <property type="match status" value="1"/>
</dbReference>
<comment type="subunit">
    <text evidence="2">Homotetramer.</text>
</comment>
<evidence type="ECO:0000256" key="3">
    <source>
        <dbReference type="PIRNR" id="PIRNR002070"/>
    </source>
</evidence>
<gene>
    <name evidence="5" type="ORF">A2319_00925</name>
</gene>
<sequence length="152" mass="16720">MDLNKVMLIGRLTRDPEVKTIPSGQTVANFSVATGRKWKDQQSGEQKEQTEFHNVVVWRRLAEICGQYLKKGSQVYLEGHLQTRSWDDPAGNKRYRTEVVVDNMIMLGGKSAGAGNAVSNNAVSANTADSQTPPSPQPSADEETISVEDIPF</sequence>
<evidence type="ECO:0000313" key="6">
    <source>
        <dbReference type="Proteomes" id="UP000176420"/>
    </source>
</evidence>
<evidence type="ECO:0000256" key="2">
    <source>
        <dbReference type="HAMAP-Rule" id="MF_00984"/>
    </source>
</evidence>
<accession>A0A1G2BDH2</accession>
<evidence type="ECO:0000313" key="5">
    <source>
        <dbReference type="EMBL" id="OGY86766.1"/>
    </source>
</evidence>
<dbReference type="InterPro" id="IPR000424">
    <property type="entry name" value="Primosome_PriB/ssb"/>
</dbReference>
<name>A0A1G2BDH2_9BACT</name>
<feature type="region of interest" description="Disordered" evidence="4">
    <location>
        <begin position="115"/>
        <end position="152"/>
    </location>
</feature>
<dbReference type="InterPro" id="IPR011344">
    <property type="entry name" value="ssDNA-bd"/>
</dbReference>
<comment type="caution">
    <text evidence="2">Lacks conserved residue(s) required for the propagation of feature annotation.</text>
</comment>
<dbReference type="Pfam" id="PF00436">
    <property type="entry name" value="SSB"/>
    <property type="match status" value="1"/>
</dbReference>
<dbReference type="GO" id="GO:0003697">
    <property type="term" value="F:single-stranded DNA binding"/>
    <property type="evidence" value="ECO:0007669"/>
    <property type="project" value="UniProtKB-UniRule"/>
</dbReference>
<feature type="compositionally biased region" description="Acidic residues" evidence="4">
    <location>
        <begin position="140"/>
        <end position="152"/>
    </location>
</feature>
<proteinExistence type="inferred from homology"/>
<dbReference type="GO" id="GO:0009295">
    <property type="term" value="C:nucleoid"/>
    <property type="evidence" value="ECO:0007669"/>
    <property type="project" value="TreeGrafter"/>
</dbReference>
<comment type="caution">
    <text evidence="5">The sequence shown here is derived from an EMBL/GenBank/DDBJ whole genome shotgun (WGS) entry which is preliminary data.</text>
</comment>
<evidence type="ECO:0000256" key="1">
    <source>
        <dbReference type="ARBA" id="ARBA00023125"/>
    </source>
</evidence>
<dbReference type="AlphaFoldDB" id="A0A1G2BDH2"/>
<dbReference type="CDD" id="cd04496">
    <property type="entry name" value="SSB_OBF"/>
    <property type="match status" value="1"/>
</dbReference>
<dbReference type="Gene3D" id="2.40.50.140">
    <property type="entry name" value="Nucleic acid-binding proteins"/>
    <property type="match status" value="1"/>
</dbReference>
<dbReference type="PIRSF" id="PIRSF002070">
    <property type="entry name" value="SSB"/>
    <property type="match status" value="1"/>
</dbReference>
<dbReference type="NCBIfam" id="TIGR00621">
    <property type="entry name" value="ssb"/>
    <property type="match status" value="1"/>
</dbReference>
<evidence type="ECO:0000256" key="4">
    <source>
        <dbReference type="SAM" id="MobiDB-lite"/>
    </source>
</evidence>